<sequence>MAAGSGTLEALSREYSSEFWNRRLFVRAAPLTDMNYELVFLGLVTGAITGGFFALFDVPIPAPPELPGLMGIVGIYLGYKIVKSLDLTVDLAGTFGF</sequence>
<dbReference type="Proteomes" id="UP000011613">
    <property type="component" value="Unassembled WGS sequence"/>
</dbReference>
<gene>
    <name evidence="2" type="ORF">C490_02556</name>
</gene>
<keyword evidence="1" id="KW-1133">Transmembrane helix</keyword>
<evidence type="ECO:0000256" key="1">
    <source>
        <dbReference type="SAM" id="Phobius"/>
    </source>
</evidence>
<reference evidence="2 3" key="1">
    <citation type="journal article" date="2014" name="PLoS Genet.">
        <title>Phylogenetically driven sequencing of extremely halophilic archaea reveals strategies for static and dynamic osmo-response.</title>
        <authorList>
            <person name="Becker E.A."/>
            <person name="Seitzer P.M."/>
            <person name="Tritt A."/>
            <person name="Larsen D."/>
            <person name="Krusor M."/>
            <person name="Yao A.I."/>
            <person name="Wu D."/>
            <person name="Madern D."/>
            <person name="Eisen J.A."/>
            <person name="Darling A.E."/>
            <person name="Facciotti M.T."/>
        </authorList>
    </citation>
    <scope>NUCLEOTIDE SEQUENCE [LARGE SCALE GENOMIC DNA]</scope>
    <source>
        <strain evidence="2 3">SP2</strain>
    </source>
</reference>
<keyword evidence="1" id="KW-0472">Membrane</keyword>
<feature type="transmembrane region" description="Helical" evidence="1">
    <location>
        <begin position="38"/>
        <end position="56"/>
    </location>
</feature>
<evidence type="ECO:0000313" key="3">
    <source>
        <dbReference type="Proteomes" id="UP000011613"/>
    </source>
</evidence>
<dbReference type="EMBL" id="AOIC01000023">
    <property type="protein sequence ID" value="ELY72864.1"/>
    <property type="molecule type" value="Genomic_DNA"/>
</dbReference>
<proteinExistence type="predicted"/>
<accession>L9YFJ0</accession>
<dbReference type="AlphaFoldDB" id="L9YFJ0"/>
<name>L9YFJ0_NATGS</name>
<dbReference type="InterPro" id="IPR020017">
    <property type="entry name" value="XapX_domain"/>
</dbReference>
<protein>
    <submittedName>
        <fullName evidence="2">XapX domain-containing protein</fullName>
    </submittedName>
</protein>
<comment type="caution">
    <text evidence="2">The sequence shown here is derived from an EMBL/GenBank/DDBJ whole genome shotgun (WGS) entry which is preliminary data.</text>
</comment>
<dbReference type="NCBIfam" id="TIGR03510">
    <property type="entry name" value="XapX"/>
    <property type="match status" value="1"/>
</dbReference>
<keyword evidence="1" id="KW-0812">Transmembrane</keyword>
<organism evidence="2 3">
    <name type="scientific">Natronobacterium gregoryi (strain ATCC 43098 / DSM 3393 / CCM 3738 / CIP 104747 / IAM 13177 / JCM 8860 / NBRC 102187 / NCIMB 2189 / SP2)</name>
    <dbReference type="NCBI Taxonomy" id="797304"/>
    <lineage>
        <taxon>Archaea</taxon>
        <taxon>Methanobacteriati</taxon>
        <taxon>Methanobacteriota</taxon>
        <taxon>Stenosarchaea group</taxon>
        <taxon>Halobacteria</taxon>
        <taxon>Halobacteriales</taxon>
        <taxon>Natrialbaceae</taxon>
        <taxon>Natronobacterium</taxon>
    </lineage>
</organism>
<evidence type="ECO:0000313" key="2">
    <source>
        <dbReference type="EMBL" id="ELY72864.1"/>
    </source>
</evidence>
<dbReference type="PATRIC" id="fig|797304.7.peg.514"/>